<accession>A0A6I9Y5M0</accession>
<dbReference type="GO" id="GO:0003779">
    <property type="term" value="F:actin binding"/>
    <property type="evidence" value="ECO:0007669"/>
    <property type="project" value="UniProtKB-KW"/>
</dbReference>
<dbReference type="PANTHER" id="PTHR11915">
    <property type="entry name" value="SPECTRIN/FILAMIN RELATED CYTOSKELETAL PROTEIN"/>
    <property type="match status" value="1"/>
</dbReference>
<organism evidence="3 4">
    <name type="scientific">Thamnophis sirtalis</name>
    <dbReference type="NCBI Taxonomy" id="35019"/>
    <lineage>
        <taxon>Eukaryota</taxon>
        <taxon>Metazoa</taxon>
        <taxon>Chordata</taxon>
        <taxon>Craniata</taxon>
        <taxon>Vertebrata</taxon>
        <taxon>Euteleostomi</taxon>
        <taxon>Lepidosauria</taxon>
        <taxon>Squamata</taxon>
        <taxon>Bifurcata</taxon>
        <taxon>Unidentata</taxon>
        <taxon>Episquamata</taxon>
        <taxon>Toxicofera</taxon>
        <taxon>Serpentes</taxon>
        <taxon>Colubroidea</taxon>
        <taxon>Colubridae</taxon>
        <taxon>Natricinae</taxon>
        <taxon>Thamnophis</taxon>
    </lineage>
</organism>
<dbReference type="OrthoDB" id="9942256at2759"/>
<evidence type="ECO:0000313" key="4">
    <source>
        <dbReference type="RefSeq" id="XP_013913265.1"/>
    </source>
</evidence>
<gene>
    <name evidence="4" type="primary">LOC106542141</name>
</gene>
<evidence type="ECO:0000256" key="2">
    <source>
        <dbReference type="ARBA" id="ARBA00023203"/>
    </source>
</evidence>
<dbReference type="Gene3D" id="1.20.58.60">
    <property type="match status" value="1"/>
</dbReference>
<keyword evidence="2" id="KW-0009">Actin-binding</keyword>
<dbReference type="InterPro" id="IPR018159">
    <property type="entry name" value="Spectrin/alpha-actinin"/>
</dbReference>
<dbReference type="InterPro" id="IPR002017">
    <property type="entry name" value="Spectrin_repeat"/>
</dbReference>
<dbReference type="AlphaFoldDB" id="A0A6I9Y5M0"/>
<keyword evidence="1" id="KW-0677">Repeat</keyword>
<reference evidence="4" key="1">
    <citation type="submission" date="2025-08" db="UniProtKB">
        <authorList>
            <consortium name="RefSeq"/>
        </authorList>
    </citation>
    <scope>IDENTIFICATION</scope>
    <source>
        <tissue evidence="4">Skeletal muscle</tissue>
    </source>
</reference>
<name>A0A6I9Y5M0_9SAUR</name>
<dbReference type="Pfam" id="PF00435">
    <property type="entry name" value="Spectrin"/>
    <property type="match status" value="1"/>
</dbReference>
<dbReference type="GeneID" id="106542141"/>
<evidence type="ECO:0000256" key="1">
    <source>
        <dbReference type="ARBA" id="ARBA00022737"/>
    </source>
</evidence>
<proteinExistence type="predicted"/>
<sequence>MASNKRCIWKTRALEHEIGIYQNLVMELEKTAKTLPLSGSIHYDEVDMPQRQVHTKLQELQTLAKARGKKLEETLELHDFLREYEDIEEWINEQKQVASSEDYGADYDHVLVSYNANG</sequence>
<dbReference type="RefSeq" id="XP_013913265.1">
    <property type="nucleotide sequence ID" value="XM_014057790.1"/>
</dbReference>
<dbReference type="Proteomes" id="UP000504617">
    <property type="component" value="Unplaced"/>
</dbReference>
<dbReference type="CDD" id="cd00176">
    <property type="entry name" value="SPEC"/>
    <property type="match status" value="1"/>
</dbReference>
<protein>
    <submittedName>
        <fullName evidence="4">Spectrin alpha chain, non-erythrocytic 1-like</fullName>
    </submittedName>
</protein>
<dbReference type="KEGG" id="tsr:106542141"/>
<keyword evidence="3" id="KW-1185">Reference proteome</keyword>
<dbReference type="SUPFAM" id="SSF46966">
    <property type="entry name" value="Spectrin repeat"/>
    <property type="match status" value="1"/>
</dbReference>
<evidence type="ECO:0000313" key="3">
    <source>
        <dbReference type="Proteomes" id="UP000504617"/>
    </source>
</evidence>